<organism evidence="2 3">
    <name type="scientific">Datura stramonium</name>
    <name type="common">Jimsonweed</name>
    <name type="synonym">Common thornapple</name>
    <dbReference type="NCBI Taxonomy" id="4076"/>
    <lineage>
        <taxon>Eukaryota</taxon>
        <taxon>Viridiplantae</taxon>
        <taxon>Streptophyta</taxon>
        <taxon>Embryophyta</taxon>
        <taxon>Tracheophyta</taxon>
        <taxon>Spermatophyta</taxon>
        <taxon>Magnoliopsida</taxon>
        <taxon>eudicotyledons</taxon>
        <taxon>Gunneridae</taxon>
        <taxon>Pentapetalae</taxon>
        <taxon>asterids</taxon>
        <taxon>lamiids</taxon>
        <taxon>Solanales</taxon>
        <taxon>Solanaceae</taxon>
        <taxon>Solanoideae</taxon>
        <taxon>Datureae</taxon>
        <taxon>Datura</taxon>
    </lineage>
</organism>
<evidence type="ECO:0000256" key="1">
    <source>
        <dbReference type="SAM" id="MobiDB-lite"/>
    </source>
</evidence>
<feature type="region of interest" description="Disordered" evidence="1">
    <location>
        <begin position="63"/>
        <end position="89"/>
    </location>
</feature>
<gene>
    <name evidence="2" type="ORF">HAX54_020896</name>
</gene>
<dbReference type="EMBL" id="JACEIK010000251">
    <property type="protein sequence ID" value="MCD7453427.1"/>
    <property type="molecule type" value="Genomic_DNA"/>
</dbReference>
<reference evidence="2 3" key="1">
    <citation type="journal article" date="2021" name="BMC Genomics">
        <title>Datura genome reveals duplications of psychoactive alkaloid biosynthetic genes and high mutation rate following tissue culture.</title>
        <authorList>
            <person name="Rajewski A."/>
            <person name="Carter-House D."/>
            <person name="Stajich J."/>
            <person name="Litt A."/>
        </authorList>
    </citation>
    <scope>NUCLEOTIDE SEQUENCE [LARGE SCALE GENOMIC DNA]</scope>
    <source>
        <strain evidence="2">AR-01</strain>
    </source>
</reference>
<keyword evidence="3" id="KW-1185">Reference proteome</keyword>
<dbReference type="Proteomes" id="UP000823775">
    <property type="component" value="Unassembled WGS sequence"/>
</dbReference>
<name>A0ABS8S3N8_DATST</name>
<evidence type="ECO:0000313" key="3">
    <source>
        <dbReference type="Proteomes" id="UP000823775"/>
    </source>
</evidence>
<evidence type="ECO:0000313" key="2">
    <source>
        <dbReference type="EMBL" id="MCD7453427.1"/>
    </source>
</evidence>
<accession>A0ABS8S3N8</accession>
<feature type="compositionally biased region" description="Gly residues" evidence="1">
    <location>
        <begin position="68"/>
        <end position="82"/>
    </location>
</feature>
<feature type="non-terminal residue" evidence="2">
    <location>
        <position position="89"/>
    </location>
</feature>
<protein>
    <submittedName>
        <fullName evidence="2">Uncharacterized protein</fullName>
    </submittedName>
</protein>
<proteinExistence type="predicted"/>
<sequence>MRSINFDVSSDAVTVTLYVFAQQIISLVVSSNPSHNQIYKNGVKSNYKKWRAVPRLAAVVTRGDGSIKDGGGAGDGGRGSGGRGKEMRG</sequence>
<comment type="caution">
    <text evidence="2">The sequence shown here is derived from an EMBL/GenBank/DDBJ whole genome shotgun (WGS) entry which is preliminary data.</text>
</comment>